<dbReference type="GO" id="GO:0051213">
    <property type="term" value="F:dioxygenase activity"/>
    <property type="evidence" value="ECO:0007669"/>
    <property type="project" value="UniProtKB-KW"/>
</dbReference>
<dbReference type="InterPro" id="IPR004360">
    <property type="entry name" value="Glyas_Fos-R_dOase_dom"/>
</dbReference>
<keyword evidence="2" id="KW-0223">Dioxygenase</keyword>
<proteinExistence type="predicted"/>
<dbReference type="Pfam" id="PF00903">
    <property type="entry name" value="Glyoxalase"/>
    <property type="match status" value="1"/>
</dbReference>
<evidence type="ECO:0000259" key="1">
    <source>
        <dbReference type="PROSITE" id="PS51819"/>
    </source>
</evidence>
<protein>
    <submittedName>
        <fullName evidence="2">Catechol 2,3-dioxygenase-like lactoylglutathione lyase family enzyme</fullName>
    </submittedName>
</protein>
<name>A0A7W9GN25_9ACTN</name>
<feature type="domain" description="VOC" evidence="1">
    <location>
        <begin position="4"/>
        <end position="140"/>
    </location>
</feature>
<dbReference type="InterPro" id="IPR029068">
    <property type="entry name" value="Glyas_Bleomycin-R_OHBP_Dase"/>
</dbReference>
<evidence type="ECO:0000313" key="2">
    <source>
        <dbReference type="EMBL" id="MBB5786729.1"/>
    </source>
</evidence>
<dbReference type="Gene3D" id="3.10.180.10">
    <property type="entry name" value="2,3-Dihydroxybiphenyl 1,2-Dioxygenase, domain 1"/>
    <property type="match status" value="1"/>
</dbReference>
<gene>
    <name evidence="2" type="ORF">HD601_001304</name>
</gene>
<dbReference type="PROSITE" id="PS51819">
    <property type="entry name" value="VOC"/>
    <property type="match status" value="1"/>
</dbReference>
<sequence>MDLKLELLVIPVADVDRAKDFYVGLGFRLDADFATDDGFRVVQVTPPGSPASIIFGDGVSSAEPGSVQGLHLVVDDIEAAREELAAHGADVSEVWHDATGVFHRAGTANRVPGPHPERASYGSFLSFADSEGNGWIVQEITTRLPGR</sequence>
<dbReference type="SUPFAM" id="SSF54593">
    <property type="entry name" value="Glyoxalase/Bleomycin resistance protein/Dihydroxybiphenyl dioxygenase"/>
    <property type="match status" value="1"/>
</dbReference>
<keyword evidence="2" id="KW-0560">Oxidoreductase</keyword>
<keyword evidence="2" id="KW-0456">Lyase</keyword>
<dbReference type="AlphaFoldDB" id="A0A7W9GN25"/>
<dbReference type="GO" id="GO:0016829">
    <property type="term" value="F:lyase activity"/>
    <property type="evidence" value="ECO:0007669"/>
    <property type="project" value="UniProtKB-KW"/>
</dbReference>
<evidence type="ECO:0000313" key="3">
    <source>
        <dbReference type="Proteomes" id="UP000542813"/>
    </source>
</evidence>
<dbReference type="InterPro" id="IPR037523">
    <property type="entry name" value="VOC_core"/>
</dbReference>
<comment type="caution">
    <text evidence="2">The sequence shown here is derived from an EMBL/GenBank/DDBJ whole genome shotgun (WGS) entry which is preliminary data.</text>
</comment>
<dbReference type="Proteomes" id="UP000542813">
    <property type="component" value="Unassembled WGS sequence"/>
</dbReference>
<keyword evidence="3" id="KW-1185">Reference proteome</keyword>
<organism evidence="2 3">
    <name type="scientific">Jiangella mangrovi</name>
    <dbReference type="NCBI Taxonomy" id="1524084"/>
    <lineage>
        <taxon>Bacteria</taxon>
        <taxon>Bacillati</taxon>
        <taxon>Actinomycetota</taxon>
        <taxon>Actinomycetes</taxon>
        <taxon>Jiangellales</taxon>
        <taxon>Jiangellaceae</taxon>
        <taxon>Jiangella</taxon>
    </lineage>
</organism>
<accession>A0A7W9GN25</accession>
<dbReference type="EMBL" id="JACHMM010000001">
    <property type="protein sequence ID" value="MBB5786729.1"/>
    <property type="molecule type" value="Genomic_DNA"/>
</dbReference>
<reference evidence="2 3" key="1">
    <citation type="submission" date="2020-08" db="EMBL/GenBank/DDBJ databases">
        <title>Sequencing the genomes of 1000 actinobacteria strains.</title>
        <authorList>
            <person name="Klenk H.-P."/>
        </authorList>
    </citation>
    <scope>NUCLEOTIDE SEQUENCE [LARGE SCALE GENOMIC DNA]</scope>
    <source>
        <strain evidence="2 3">DSM 102122</strain>
    </source>
</reference>